<organism evidence="7 8">
    <name type="scientific">Acinetobacter sichuanensis</name>
    <dbReference type="NCBI Taxonomy" id="2136183"/>
    <lineage>
        <taxon>Bacteria</taxon>
        <taxon>Pseudomonadati</taxon>
        <taxon>Pseudomonadota</taxon>
        <taxon>Gammaproteobacteria</taxon>
        <taxon>Moraxellales</taxon>
        <taxon>Moraxellaceae</taxon>
        <taxon>Acinetobacter</taxon>
    </lineage>
</organism>
<dbReference type="InterPro" id="IPR036390">
    <property type="entry name" value="WH_DNA-bd_sf"/>
</dbReference>
<dbReference type="Pfam" id="PF09339">
    <property type="entry name" value="HTH_IclR"/>
    <property type="match status" value="1"/>
</dbReference>
<evidence type="ECO:0000256" key="2">
    <source>
        <dbReference type="ARBA" id="ARBA00023125"/>
    </source>
</evidence>
<dbReference type="InterPro" id="IPR014757">
    <property type="entry name" value="Tscrpt_reg_IclR_C"/>
</dbReference>
<proteinExistence type="predicted"/>
<dbReference type="AlphaFoldDB" id="A0A371YR33"/>
<dbReference type="EMBL" id="JBHRSF010000044">
    <property type="protein sequence ID" value="MFC2995900.1"/>
    <property type="molecule type" value="Genomic_DNA"/>
</dbReference>
<comment type="caution">
    <text evidence="7">The sequence shown here is derived from an EMBL/GenBank/DDBJ whole genome shotgun (WGS) entry which is preliminary data.</text>
</comment>
<keyword evidence="9" id="KW-1185">Reference proteome</keyword>
<protein>
    <submittedName>
        <fullName evidence="7">IclR family transcriptional regulator</fullName>
    </submittedName>
</protein>
<dbReference type="Gene3D" id="1.10.10.10">
    <property type="entry name" value="Winged helix-like DNA-binding domain superfamily/Winged helix DNA-binding domain"/>
    <property type="match status" value="1"/>
</dbReference>
<reference evidence="7 8" key="2">
    <citation type="submission" date="2018-08" db="EMBL/GenBank/DDBJ databases">
        <title>The draft genome of Acinetobacter sichuanensis strain WCHAc060041.</title>
        <authorList>
            <person name="Qin J."/>
            <person name="Feng Y."/>
            <person name="Zong Z."/>
        </authorList>
    </citation>
    <scope>NUCLEOTIDE SEQUENCE [LARGE SCALE GENOMIC DNA]</scope>
    <source>
        <strain evidence="7 8">WCHAc060041</strain>
    </source>
</reference>
<keyword evidence="3" id="KW-0804">Transcription</keyword>
<feature type="domain" description="HTH iclR-type" evidence="4">
    <location>
        <begin position="19"/>
        <end position="80"/>
    </location>
</feature>
<keyword evidence="1" id="KW-0805">Transcription regulation</keyword>
<evidence type="ECO:0000256" key="3">
    <source>
        <dbReference type="ARBA" id="ARBA00023163"/>
    </source>
</evidence>
<evidence type="ECO:0000256" key="1">
    <source>
        <dbReference type="ARBA" id="ARBA00023015"/>
    </source>
</evidence>
<feature type="domain" description="IclR-ED" evidence="5">
    <location>
        <begin position="81"/>
        <end position="263"/>
    </location>
</feature>
<dbReference type="PROSITE" id="PS51078">
    <property type="entry name" value="ICLR_ED"/>
    <property type="match status" value="1"/>
</dbReference>
<dbReference type="InterPro" id="IPR050707">
    <property type="entry name" value="HTH_MetabolicPath_Reg"/>
</dbReference>
<name>A0A371YR33_9GAMM</name>
<evidence type="ECO:0000313" key="7">
    <source>
        <dbReference type="EMBL" id="RFC83937.1"/>
    </source>
</evidence>
<sequence>MQSKKIENIDELMKDQRFIISLSRGLNVLSCFTGVTEPLSHQQICEATGLAKATVTRLIFTLISMNYLIQDSNGKYLLGREAVLLSNTAFTQYDVVKLISPQMLEFAEKYQVSVNLAIHQAGMMTYLIAHRSPSKISVNLQAGSQIPLEQTAIGRAYFANSDTKTQKIIMDYIAERDHEQIEKIQKNLEKHADFYKKNGFSISHGDFSSEILAIAVAIPSKDGTQVTYSLNASVPSGSWNEEEYIKYLETPLKQLALDIADAI</sequence>
<accession>A0A371YR33</accession>
<dbReference type="GO" id="GO:0045892">
    <property type="term" value="P:negative regulation of DNA-templated transcription"/>
    <property type="evidence" value="ECO:0007669"/>
    <property type="project" value="TreeGrafter"/>
</dbReference>
<dbReference type="EMBL" id="PYIX02000011">
    <property type="protein sequence ID" value="RFC83937.1"/>
    <property type="molecule type" value="Genomic_DNA"/>
</dbReference>
<dbReference type="Proteomes" id="UP000240957">
    <property type="component" value="Unassembled WGS sequence"/>
</dbReference>
<reference evidence="6" key="4">
    <citation type="submission" date="2024-09" db="EMBL/GenBank/DDBJ databases">
        <authorList>
            <person name="Sun Q."/>
            <person name="Mori K."/>
        </authorList>
    </citation>
    <scope>NUCLEOTIDE SEQUENCE</scope>
    <source>
        <strain evidence="6">KCTC 62575</strain>
    </source>
</reference>
<evidence type="ECO:0000313" key="9">
    <source>
        <dbReference type="Proteomes" id="UP001595455"/>
    </source>
</evidence>
<evidence type="ECO:0000313" key="8">
    <source>
        <dbReference type="Proteomes" id="UP000240957"/>
    </source>
</evidence>
<dbReference type="SUPFAM" id="SSF46785">
    <property type="entry name" value="Winged helix' DNA-binding domain"/>
    <property type="match status" value="1"/>
</dbReference>
<dbReference type="InterPro" id="IPR005471">
    <property type="entry name" value="Tscrpt_reg_IclR_N"/>
</dbReference>
<reference evidence="9" key="3">
    <citation type="journal article" date="2019" name="Int. J. Syst. Evol. Microbiol.">
        <title>The Global Catalogue of Microorganisms (GCM) 10K type strain sequencing project: providing services to taxonomists for standard genome sequencing and annotation.</title>
        <authorList>
            <consortium name="The Broad Institute Genomics Platform"/>
            <consortium name="The Broad Institute Genome Sequencing Center for Infectious Disease"/>
            <person name="Wu L."/>
            <person name="Ma J."/>
        </authorList>
    </citation>
    <scope>NUCLEOTIDE SEQUENCE [LARGE SCALE GENOMIC DNA]</scope>
    <source>
        <strain evidence="9">KCTC 62575</strain>
    </source>
</reference>
<gene>
    <name evidence="6" type="ORF">ACFODO_11585</name>
    <name evidence="7" type="ORF">C9E89_009050</name>
</gene>
<dbReference type="GO" id="GO:0003677">
    <property type="term" value="F:DNA binding"/>
    <property type="evidence" value="ECO:0007669"/>
    <property type="project" value="UniProtKB-KW"/>
</dbReference>
<dbReference type="PANTHER" id="PTHR30136">
    <property type="entry name" value="HELIX-TURN-HELIX TRANSCRIPTIONAL REGULATOR, ICLR FAMILY"/>
    <property type="match status" value="1"/>
</dbReference>
<evidence type="ECO:0000259" key="4">
    <source>
        <dbReference type="PROSITE" id="PS51077"/>
    </source>
</evidence>
<dbReference type="OrthoDB" id="9807558at2"/>
<dbReference type="SMART" id="SM00346">
    <property type="entry name" value="HTH_ICLR"/>
    <property type="match status" value="1"/>
</dbReference>
<dbReference type="GO" id="GO:0003700">
    <property type="term" value="F:DNA-binding transcription factor activity"/>
    <property type="evidence" value="ECO:0007669"/>
    <property type="project" value="TreeGrafter"/>
</dbReference>
<dbReference type="PANTHER" id="PTHR30136:SF33">
    <property type="entry name" value="TRANSCRIPTIONAL REGULATORY PROTEIN"/>
    <property type="match status" value="1"/>
</dbReference>
<dbReference type="SUPFAM" id="SSF55781">
    <property type="entry name" value="GAF domain-like"/>
    <property type="match status" value="1"/>
</dbReference>
<dbReference type="InterPro" id="IPR029016">
    <property type="entry name" value="GAF-like_dom_sf"/>
</dbReference>
<dbReference type="PROSITE" id="PS51077">
    <property type="entry name" value="HTH_ICLR"/>
    <property type="match status" value="1"/>
</dbReference>
<dbReference type="Gene3D" id="3.30.450.40">
    <property type="match status" value="1"/>
</dbReference>
<dbReference type="Pfam" id="PF01614">
    <property type="entry name" value="IclR_C"/>
    <property type="match status" value="1"/>
</dbReference>
<evidence type="ECO:0000259" key="5">
    <source>
        <dbReference type="PROSITE" id="PS51078"/>
    </source>
</evidence>
<dbReference type="Proteomes" id="UP001595455">
    <property type="component" value="Unassembled WGS sequence"/>
</dbReference>
<dbReference type="InterPro" id="IPR036388">
    <property type="entry name" value="WH-like_DNA-bd_sf"/>
</dbReference>
<dbReference type="RefSeq" id="WP_107007924.1">
    <property type="nucleotide sequence ID" value="NZ_JBHRSF010000044.1"/>
</dbReference>
<keyword evidence="2" id="KW-0238">DNA-binding</keyword>
<reference evidence="6" key="1">
    <citation type="journal article" date="2014" name="Int. J. Syst. Evol. Microbiol.">
        <title>Complete genome of a new Firmicutes species belonging to the dominant human colonic microbiota ('Ruminococcus bicirculans') reveals two chromosomes and a selective capacity to utilize plant glucans.</title>
        <authorList>
            <consortium name="NISC Comparative Sequencing Program"/>
            <person name="Wegmann U."/>
            <person name="Louis P."/>
            <person name="Goesmann A."/>
            <person name="Henrissat B."/>
            <person name="Duncan S.H."/>
            <person name="Flint H.J."/>
        </authorList>
    </citation>
    <scope>NUCLEOTIDE SEQUENCE</scope>
    <source>
        <strain evidence="6">KCTC 62575</strain>
    </source>
</reference>
<evidence type="ECO:0000313" key="6">
    <source>
        <dbReference type="EMBL" id="MFC2995900.1"/>
    </source>
</evidence>